<comment type="caution">
    <text evidence="1">The sequence shown here is derived from an EMBL/GenBank/DDBJ whole genome shotgun (WGS) entry which is preliminary data.</text>
</comment>
<proteinExistence type="predicted"/>
<dbReference type="AlphaFoldDB" id="A0A8S1UE22"/>
<gene>
    <name evidence="1" type="ORF">POCTA_138.1.T0420019</name>
</gene>
<keyword evidence="2" id="KW-1185">Reference proteome</keyword>
<accession>A0A8S1UE22</accession>
<protein>
    <submittedName>
        <fullName evidence="1">Uncharacterized protein</fullName>
    </submittedName>
</protein>
<name>A0A8S1UE22_PAROT</name>
<evidence type="ECO:0000313" key="1">
    <source>
        <dbReference type="EMBL" id="CAD8162594.1"/>
    </source>
</evidence>
<sequence>MKFYNFVDKNNFIHCQFSPNLGSNGCLKSPYSLFIRSIFLQFLNNQTFQEQFLKYQNNNNRNQDCAESFNLFLK</sequence>
<organism evidence="1 2">
    <name type="scientific">Paramecium octaurelia</name>
    <dbReference type="NCBI Taxonomy" id="43137"/>
    <lineage>
        <taxon>Eukaryota</taxon>
        <taxon>Sar</taxon>
        <taxon>Alveolata</taxon>
        <taxon>Ciliophora</taxon>
        <taxon>Intramacronucleata</taxon>
        <taxon>Oligohymenophorea</taxon>
        <taxon>Peniculida</taxon>
        <taxon>Parameciidae</taxon>
        <taxon>Paramecium</taxon>
    </lineage>
</organism>
<dbReference type="Proteomes" id="UP000683925">
    <property type="component" value="Unassembled WGS sequence"/>
</dbReference>
<dbReference type="EMBL" id="CAJJDP010000042">
    <property type="protein sequence ID" value="CAD8162594.1"/>
    <property type="molecule type" value="Genomic_DNA"/>
</dbReference>
<evidence type="ECO:0000313" key="2">
    <source>
        <dbReference type="Proteomes" id="UP000683925"/>
    </source>
</evidence>
<reference evidence="1" key="1">
    <citation type="submission" date="2021-01" db="EMBL/GenBank/DDBJ databases">
        <authorList>
            <consortium name="Genoscope - CEA"/>
            <person name="William W."/>
        </authorList>
    </citation>
    <scope>NUCLEOTIDE SEQUENCE</scope>
</reference>